<dbReference type="EMBL" id="CP076448">
    <property type="protein sequence ID" value="QXM24508.1"/>
    <property type="molecule type" value="Genomic_DNA"/>
</dbReference>
<reference evidence="2" key="1">
    <citation type="submission" date="2021-06" db="EMBL/GenBank/DDBJ databases">
        <title>Elioraea tepida, sp. nov., a moderately thermophilic aerobic anoxygenic phototrophic bacterium isolated from an alkaline siliceous hot spring mat community in Yellowstone National Park, WY, USA.</title>
        <authorList>
            <person name="Saini M.K."/>
            <person name="Yoshida S."/>
            <person name="Sebastian A."/>
            <person name="Hirose S."/>
            <person name="Hara E."/>
            <person name="Tamaki H."/>
            <person name="Soulier N.T."/>
            <person name="Albert I."/>
            <person name="Hanada S."/>
            <person name="Bryant D.A."/>
            <person name="Tank M."/>
        </authorList>
    </citation>
    <scope>NUCLEOTIDE SEQUENCE</scope>
    <source>
        <strain evidence="2">MS-P2</strain>
    </source>
</reference>
<evidence type="ECO:0000313" key="3">
    <source>
        <dbReference type="Proteomes" id="UP000694001"/>
    </source>
</evidence>
<evidence type="ECO:0000256" key="1">
    <source>
        <dbReference type="SAM" id="MobiDB-lite"/>
    </source>
</evidence>
<dbReference type="RefSeq" id="WP_218285565.1">
    <property type="nucleotide sequence ID" value="NZ_CP076448.1"/>
</dbReference>
<gene>
    <name evidence="2" type="ORF">KO353_14910</name>
</gene>
<sequence>MTLPLMPKATAVWLIEKTALSFEQIADFVGMHPLEIQAIADGEVAVGIVGLDPIASGQLTREEIARCEADPTARLRLAESAVVLPKPKGKGARYTPVSKRNDRPDAIAWLLRNCPMLSDQQISRLLGTTKETIAKVRDKTHWNSANIKPRDPVILGLCSQTDLNREIQAAIERAEREGRPVAQAPADTGTSAA</sequence>
<dbReference type="KEGG" id="elio:KO353_14910"/>
<dbReference type="Pfam" id="PF06242">
    <property type="entry name" value="TrcR"/>
    <property type="match status" value="1"/>
</dbReference>
<dbReference type="Proteomes" id="UP000694001">
    <property type="component" value="Chromosome"/>
</dbReference>
<accession>A0A975U2E6</accession>
<dbReference type="AlphaFoldDB" id="A0A975U2E6"/>
<name>A0A975U2E6_9PROT</name>
<dbReference type="InterPro" id="IPR010421">
    <property type="entry name" value="TrcR"/>
</dbReference>
<keyword evidence="3" id="KW-1185">Reference proteome</keyword>
<protein>
    <submittedName>
        <fullName evidence="2">DUF1013 domain-containing protein</fullName>
    </submittedName>
</protein>
<proteinExistence type="predicted"/>
<evidence type="ECO:0000313" key="2">
    <source>
        <dbReference type="EMBL" id="QXM24508.1"/>
    </source>
</evidence>
<feature type="region of interest" description="Disordered" evidence="1">
    <location>
        <begin position="174"/>
        <end position="193"/>
    </location>
</feature>
<organism evidence="2 3">
    <name type="scientific">Elioraea tepida</name>
    <dbReference type="NCBI Taxonomy" id="2843330"/>
    <lineage>
        <taxon>Bacteria</taxon>
        <taxon>Pseudomonadati</taxon>
        <taxon>Pseudomonadota</taxon>
        <taxon>Alphaproteobacteria</taxon>
        <taxon>Acetobacterales</taxon>
        <taxon>Elioraeaceae</taxon>
        <taxon>Elioraea</taxon>
    </lineage>
</organism>